<evidence type="ECO:0000256" key="2">
    <source>
        <dbReference type="ARBA" id="ARBA00023125"/>
    </source>
</evidence>
<dbReference type="InterPro" id="IPR010982">
    <property type="entry name" value="Lambda_DNA-bd_dom_sf"/>
</dbReference>
<dbReference type="CDD" id="cd06529">
    <property type="entry name" value="S24_LexA-like"/>
    <property type="match status" value="1"/>
</dbReference>
<dbReference type="InterPro" id="IPR039418">
    <property type="entry name" value="LexA-like"/>
</dbReference>
<dbReference type="CDD" id="cd00093">
    <property type="entry name" value="HTH_XRE"/>
    <property type="match status" value="1"/>
</dbReference>
<dbReference type="PROSITE" id="PS50943">
    <property type="entry name" value="HTH_CROC1"/>
    <property type="match status" value="1"/>
</dbReference>
<dbReference type="OrthoDB" id="7475093at2"/>
<dbReference type="SMART" id="SM00530">
    <property type="entry name" value="HTH_XRE"/>
    <property type="match status" value="1"/>
</dbReference>
<proteinExistence type="predicted"/>
<dbReference type="AlphaFoldDB" id="A0A2K2FUP1"/>
<dbReference type="PANTHER" id="PTHR40661:SF3">
    <property type="entry name" value="FELS-1 PROPHAGE TRANSCRIPTIONAL REGULATOR"/>
    <property type="match status" value="1"/>
</dbReference>
<sequence length="222" mass="24534">MRYSHFKVKRGECDLSRCDNCSPIHVGSMRPQDIRAELDARNMSIVDLAEAIGMNSNYLGKALRGGRKLTADELVAIQEVLAPEDLAHRIRTIPLLGSVPAGKFQAAEQIGGRRIAVSDPETPPNAYALTVEGNSMDLVVPSGTTLTIDPDDKALWPGKRYVIQTEDGRTTYKEFQADPARLVPLSTDDSHQEMLLGSEPIVVVGRVYSYTMRDVDLPRRTR</sequence>
<dbReference type="PANTHER" id="PTHR40661">
    <property type="match status" value="1"/>
</dbReference>
<feature type="domain" description="HTH cro/C1-type" evidence="4">
    <location>
        <begin position="34"/>
        <end position="86"/>
    </location>
</feature>
<dbReference type="Gene3D" id="1.10.260.40">
    <property type="entry name" value="lambda repressor-like DNA-binding domains"/>
    <property type="match status" value="1"/>
</dbReference>
<evidence type="ECO:0000313" key="5">
    <source>
        <dbReference type="EMBL" id="PNU02501.1"/>
    </source>
</evidence>
<dbReference type="EMBL" id="LYMM01000073">
    <property type="protein sequence ID" value="PNU02501.1"/>
    <property type="molecule type" value="Genomic_DNA"/>
</dbReference>
<dbReference type="InterPro" id="IPR015927">
    <property type="entry name" value="Peptidase_S24_S26A/B/C"/>
</dbReference>
<evidence type="ECO:0000259" key="4">
    <source>
        <dbReference type="PROSITE" id="PS50943"/>
    </source>
</evidence>
<comment type="caution">
    <text evidence="5">The sequence shown here is derived from an EMBL/GenBank/DDBJ whole genome shotgun (WGS) entry which is preliminary data.</text>
</comment>
<keyword evidence="1" id="KW-0805">Transcription regulation</keyword>
<organism evidence="5 6">
    <name type="scientific">Novosphingobium guangzhouense</name>
    <dbReference type="NCBI Taxonomy" id="1850347"/>
    <lineage>
        <taxon>Bacteria</taxon>
        <taxon>Pseudomonadati</taxon>
        <taxon>Pseudomonadota</taxon>
        <taxon>Alphaproteobacteria</taxon>
        <taxon>Sphingomonadales</taxon>
        <taxon>Sphingomonadaceae</taxon>
        <taxon>Novosphingobium</taxon>
    </lineage>
</organism>
<dbReference type="SUPFAM" id="SSF51306">
    <property type="entry name" value="LexA/Signal peptidase"/>
    <property type="match status" value="1"/>
</dbReference>
<dbReference type="SUPFAM" id="SSF47413">
    <property type="entry name" value="lambda repressor-like DNA-binding domains"/>
    <property type="match status" value="1"/>
</dbReference>
<accession>A0A2K2FUP1</accession>
<dbReference type="GO" id="GO:0003677">
    <property type="term" value="F:DNA binding"/>
    <property type="evidence" value="ECO:0007669"/>
    <property type="project" value="UniProtKB-KW"/>
</dbReference>
<keyword evidence="6" id="KW-1185">Reference proteome</keyword>
<protein>
    <submittedName>
        <fullName evidence="5">LexA family transcriptional regulator</fullName>
    </submittedName>
</protein>
<evidence type="ECO:0000256" key="3">
    <source>
        <dbReference type="ARBA" id="ARBA00023163"/>
    </source>
</evidence>
<dbReference type="Pfam" id="PF01381">
    <property type="entry name" value="HTH_3"/>
    <property type="match status" value="1"/>
</dbReference>
<dbReference type="Gene3D" id="2.10.109.10">
    <property type="entry name" value="Umud Fragment, subunit A"/>
    <property type="match status" value="1"/>
</dbReference>
<dbReference type="Pfam" id="PF00717">
    <property type="entry name" value="Peptidase_S24"/>
    <property type="match status" value="1"/>
</dbReference>
<dbReference type="Proteomes" id="UP000236327">
    <property type="component" value="Unassembled WGS sequence"/>
</dbReference>
<name>A0A2K2FUP1_9SPHN</name>
<dbReference type="InterPro" id="IPR036286">
    <property type="entry name" value="LexA/Signal_pep-like_sf"/>
</dbReference>
<reference evidence="5 6" key="1">
    <citation type="submission" date="2016-05" db="EMBL/GenBank/DDBJ databases">
        <title>Complete genome sequence of Novosphingobium guangzhouense SA925(T).</title>
        <authorList>
            <person name="Sha S."/>
        </authorList>
    </citation>
    <scope>NUCLEOTIDE SEQUENCE [LARGE SCALE GENOMIC DNA]</scope>
    <source>
        <strain evidence="5 6">SA925</strain>
    </source>
</reference>
<dbReference type="InterPro" id="IPR001387">
    <property type="entry name" value="Cro/C1-type_HTH"/>
</dbReference>
<keyword evidence="3" id="KW-0804">Transcription</keyword>
<keyword evidence="2" id="KW-0238">DNA-binding</keyword>
<evidence type="ECO:0000256" key="1">
    <source>
        <dbReference type="ARBA" id="ARBA00023015"/>
    </source>
</evidence>
<evidence type="ECO:0000313" key="6">
    <source>
        <dbReference type="Proteomes" id="UP000236327"/>
    </source>
</evidence>
<gene>
    <name evidence="5" type="ORF">A8V01_08960</name>
</gene>